<gene>
    <name evidence="1" type="ORF">G2W53_005407</name>
</gene>
<name>A0A835CDN2_9FABA</name>
<evidence type="ECO:0000313" key="2">
    <source>
        <dbReference type="Proteomes" id="UP000634136"/>
    </source>
</evidence>
<protein>
    <submittedName>
        <fullName evidence="1">Uncharacterized protein</fullName>
    </submittedName>
</protein>
<comment type="caution">
    <text evidence="1">The sequence shown here is derived from an EMBL/GenBank/DDBJ whole genome shotgun (WGS) entry which is preliminary data.</text>
</comment>
<reference evidence="1" key="1">
    <citation type="submission" date="2020-09" db="EMBL/GenBank/DDBJ databases">
        <title>Genome-Enabled Discovery of Anthraquinone Biosynthesis in Senna tora.</title>
        <authorList>
            <person name="Kang S.-H."/>
            <person name="Pandey R.P."/>
            <person name="Lee C.-M."/>
            <person name="Sim J.-S."/>
            <person name="Jeong J.-T."/>
            <person name="Choi B.-S."/>
            <person name="Jung M."/>
            <person name="Ginzburg D."/>
            <person name="Zhao K."/>
            <person name="Won S.Y."/>
            <person name="Oh T.-J."/>
            <person name="Yu Y."/>
            <person name="Kim N.-H."/>
            <person name="Lee O.R."/>
            <person name="Lee T.-H."/>
            <person name="Bashyal P."/>
            <person name="Kim T.-S."/>
            <person name="Lee W.-H."/>
            <person name="Kawkins C."/>
            <person name="Kim C.-K."/>
            <person name="Kim J.S."/>
            <person name="Ahn B.O."/>
            <person name="Rhee S.Y."/>
            <person name="Sohng J.K."/>
        </authorList>
    </citation>
    <scope>NUCLEOTIDE SEQUENCE</scope>
    <source>
        <tissue evidence="1">Leaf</tissue>
    </source>
</reference>
<accession>A0A835CDN2</accession>
<organism evidence="1 2">
    <name type="scientific">Senna tora</name>
    <dbReference type="NCBI Taxonomy" id="362788"/>
    <lineage>
        <taxon>Eukaryota</taxon>
        <taxon>Viridiplantae</taxon>
        <taxon>Streptophyta</taxon>
        <taxon>Embryophyta</taxon>
        <taxon>Tracheophyta</taxon>
        <taxon>Spermatophyta</taxon>
        <taxon>Magnoliopsida</taxon>
        <taxon>eudicotyledons</taxon>
        <taxon>Gunneridae</taxon>
        <taxon>Pentapetalae</taxon>
        <taxon>rosids</taxon>
        <taxon>fabids</taxon>
        <taxon>Fabales</taxon>
        <taxon>Fabaceae</taxon>
        <taxon>Caesalpinioideae</taxon>
        <taxon>Cassia clade</taxon>
        <taxon>Senna</taxon>
    </lineage>
</organism>
<dbReference type="Proteomes" id="UP000634136">
    <property type="component" value="Unassembled WGS sequence"/>
</dbReference>
<dbReference type="EMBL" id="JAAIUW010000003">
    <property type="protein sequence ID" value="KAF7836925.1"/>
    <property type="molecule type" value="Genomic_DNA"/>
</dbReference>
<dbReference type="AlphaFoldDB" id="A0A835CDN2"/>
<keyword evidence="2" id="KW-1185">Reference proteome</keyword>
<evidence type="ECO:0000313" key="1">
    <source>
        <dbReference type="EMBL" id="KAF7836925.1"/>
    </source>
</evidence>
<proteinExistence type="predicted"/>
<sequence length="62" mass="7079">MGLTLTAIPQPILPVPNKPVSFESSWGDRRVLTLIMSPSMIHLKTNFNKVVSAFKWVREKRD</sequence>